<accession>A0A1G6T838</accession>
<dbReference type="EMBL" id="LT629688">
    <property type="protein sequence ID" value="SDD25292.1"/>
    <property type="molecule type" value="Genomic_DNA"/>
</dbReference>
<dbReference type="STRING" id="675864.SAMN04489747_0554"/>
<feature type="region of interest" description="Disordered" evidence="1">
    <location>
        <begin position="1"/>
        <end position="24"/>
    </location>
</feature>
<name>A0A1G6T838_9ACTN</name>
<dbReference type="Proteomes" id="UP000198546">
    <property type="component" value="Chromosome i"/>
</dbReference>
<reference evidence="2 3" key="1">
    <citation type="submission" date="2016-10" db="EMBL/GenBank/DDBJ databases">
        <authorList>
            <person name="de Groot N.N."/>
        </authorList>
    </citation>
    <scope>NUCLEOTIDE SEQUENCE [LARGE SCALE GENOMIC DNA]</scope>
    <source>
        <strain evidence="2 3">MON 2.2</strain>
    </source>
</reference>
<evidence type="ECO:0000313" key="2">
    <source>
        <dbReference type="EMBL" id="SDD25292.1"/>
    </source>
</evidence>
<dbReference type="AlphaFoldDB" id="A0A1G6T838"/>
<organism evidence="2 3">
    <name type="scientific">Auraticoccus monumenti</name>
    <dbReference type="NCBI Taxonomy" id="675864"/>
    <lineage>
        <taxon>Bacteria</taxon>
        <taxon>Bacillati</taxon>
        <taxon>Actinomycetota</taxon>
        <taxon>Actinomycetes</taxon>
        <taxon>Propionibacteriales</taxon>
        <taxon>Propionibacteriaceae</taxon>
        <taxon>Auraticoccus</taxon>
    </lineage>
</organism>
<gene>
    <name evidence="2" type="ORF">SAMN04489747_0554</name>
</gene>
<sequence length="167" mass="17996">MSTHPHDPTRLDDGLFGFGAPPRKHDESMADVMGRVAQVAADLQDRPGSTSLTRPFADLSASATSASAEVDVAVRETVVTSLRLDEHWLRTADVLEVEQLVRDTVNRALSDFRDQAVEQMTSGGNGGDDLASRIAALQTEMHEAFRNDLSRAVAPGEELVRRLGGAS</sequence>
<evidence type="ECO:0000256" key="1">
    <source>
        <dbReference type="SAM" id="MobiDB-lite"/>
    </source>
</evidence>
<dbReference type="Gene3D" id="3.30.1310.10">
    <property type="entry name" value="Nucleoid-associated protein YbaB-like domain"/>
    <property type="match status" value="1"/>
</dbReference>
<feature type="compositionally biased region" description="Basic and acidic residues" evidence="1">
    <location>
        <begin position="1"/>
        <end position="13"/>
    </location>
</feature>
<dbReference type="OrthoDB" id="3729607at2"/>
<dbReference type="InterPro" id="IPR036894">
    <property type="entry name" value="YbaB-like_sf"/>
</dbReference>
<evidence type="ECO:0000313" key="3">
    <source>
        <dbReference type="Proteomes" id="UP000198546"/>
    </source>
</evidence>
<keyword evidence="3" id="KW-1185">Reference proteome</keyword>
<dbReference type="RefSeq" id="WP_090590410.1">
    <property type="nucleotide sequence ID" value="NZ_LT629688.1"/>
</dbReference>
<protein>
    <submittedName>
        <fullName evidence="2">Uncharacterized protein</fullName>
    </submittedName>
</protein>
<proteinExistence type="predicted"/>